<reference evidence="2" key="1">
    <citation type="submission" date="2025-08" db="UniProtKB">
        <authorList>
            <consortium name="Ensembl"/>
        </authorList>
    </citation>
    <scope>IDENTIFICATION</scope>
</reference>
<name>A0A8C8H461_ONCTS</name>
<evidence type="ECO:0008006" key="4">
    <source>
        <dbReference type="Google" id="ProtNLM"/>
    </source>
</evidence>
<organism evidence="2 3">
    <name type="scientific">Oncorhynchus tshawytscha</name>
    <name type="common">Chinook salmon</name>
    <name type="synonym">Salmo tshawytscha</name>
    <dbReference type="NCBI Taxonomy" id="74940"/>
    <lineage>
        <taxon>Eukaryota</taxon>
        <taxon>Metazoa</taxon>
        <taxon>Chordata</taxon>
        <taxon>Craniata</taxon>
        <taxon>Vertebrata</taxon>
        <taxon>Euteleostomi</taxon>
        <taxon>Actinopterygii</taxon>
        <taxon>Neopterygii</taxon>
        <taxon>Teleostei</taxon>
        <taxon>Protacanthopterygii</taxon>
        <taxon>Salmoniformes</taxon>
        <taxon>Salmonidae</taxon>
        <taxon>Salmoninae</taxon>
        <taxon>Oncorhynchus</taxon>
    </lineage>
</organism>
<gene>
    <name evidence="2" type="primary">ten1</name>
</gene>
<dbReference type="PANTHER" id="PTHR33905:SF1">
    <property type="entry name" value="CST COMPLEX SUBUNIT TEN1"/>
    <property type="match status" value="1"/>
</dbReference>
<dbReference type="Ensembl" id="ENSOTST00005061711.2">
    <property type="protein sequence ID" value="ENSOTSP00005056678.1"/>
    <property type="gene ID" value="ENSOTSG00005027383.2"/>
</dbReference>
<evidence type="ECO:0000313" key="3">
    <source>
        <dbReference type="Proteomes" id="UP000694402"/>
    </source>
</evidence>
<reference evidence="2" key="2">
    <citation type="submission" date="2025-09" db="UniProtKB">
        <authorList>
            <consortium name="Ensembl"/>
        </authorList>
    </citation>
    <scope>IDENTIFICATION</scope>
</reference>
<dbReference type="InterPro" id="IPR029146">
    <property type="entry name" value="Ten1_animal_plant"/>
</dbReference>
<dbReference type="Pfam" id="PF15490">
    <property type="entry name" value="Ten1_2"/>
    <property type="match status" value="1"/>
</dbReference>
<keyword evidence="3" id="KW-1185">Reference proteome</keyword>
<dbReference type="GO" id="GO:0010521">
    <property type="term" value="F:telomerase inhibitor activity"/>
    <property type="evidence" value="ECO:0007669"/>
    <property type="project" value="TreeGrafter"/>
</dbReference>
<dbReference type="GO" id="GO:0003697">
    <property type="term" value="F:single-stranded DNA binding"/>
    <property type="evidence" value="ECO:0007669"/>
    <property type="project" value="InterPro"/>
</dbReference>
<protein>
    <recommendedName>
        <fullName evidence="4">CST complex subunit TEN1</fullName>
    </recommendedName>
</protein>
<proteinExistence type="predicted"/>
<dbReference type="GO" id="GO:1990879">
    <property type="term" value="C:CST complex"/>
    <property type="evidence" value="ECO:0007669"/>
    <property type="project" value="InterPro"/>
</dbReference>
<dbReference type="InterPro" id="IPR012340">
    <property type="entry name" value="NA-bd_OB-fold"/>
</dbReference>
<evidence type="ECO:0000256" key="1">
    <source>
        <dbReference type="SAM" id="MobiDB-lite"/>
    </source>
</evidence>
<dbReference type="Gene3D" id="2.40.50.140">
    <property type="entry name" value="Nucleic acid-binding proteins"/>
    <property type="match status" value="1"/>
</dbReference>
<dbReference type="PANTHER" id="PTHR33905">
    <property type="entry name" value="CST COMPLEX SUBUNIT TEN1"/>
    <property type="match status" value="1"/>
</dbReference>
<dbReference type="GeneTree" id="ENSGT00390000017589"/>
<dbReference type="AlphaFoldDB" id="A0A8C8H461"/>
<dbReference type="GO" id="GO:0042162">
    <property type="term" value="F:telomeric DNA binding"/>
    <property type="evidence" value="ECO:0007669"/>
    <property type="project" value="TreeGrafter"/>
</dbReference>
<feature type="region of interest" description="Disordered" evidence="1">
    <location>
        <begin position="183"/>
        <end position="203"/>
    </location>
</feature>
<sequence>MFCLHVFRGALTSRAKLGYTFETQYKSFQPYQFLFFFWSSRCLRPEYVTCSLSFPLGSQLWCSQGGRFSENIWKVFDAIRSVPAIIMSRSSVSSLLWLVSYQPEESKATLSIQHAARQHQVVVQTTFVEPFDPIIGAQYIVLGEIEKAEGGDGVMVHARVLNCVDGVNLALLQRGVNEQRSYFRERGESKGDAATAAQQRAPL</sequence>
<dbReference type="GO" id="GO:0032211">
    <property type="term" value="P:negative regulation of telomere maintenance via telomerase"/>
    <property type="evidence" value="ECO:0007669"/>
    <property type="project" value="TreeGrafter"/>
</dbReference>
<dbReference type="Proteomes" id="UP000694402">
    <property type="component" value="Unassembled WGS sequence"/>
</dbReference>
<evidence type="ECO:0000313" key="2">
    <source>
        <dbReference type="Ensembl" id="ENSOTSP00005056678.1"/>
    </source>
</evidence>
<accession>A0A8C8H461</accession>